<dbReference type="Proteomes" id="UP000765509">
    <property type="component" value="Unassembled WGS sequence"/>
</dbReference>
<dbReference type="AlphaFoldDB" id="A0A9Q3FL87"/>
<keyword evidence="2" id="KW-0479">Metal-binding</keyword>
<accession>A0A9Q3FL87</accession>
<dbReference type="OrthoDB" id="1099063at2759"/>
<comment type="caution">
    <text evidence="4">The sequence shown here is derived from an EMBL/GenBank/DDBJ whole genome shotgun (WGS) entry which is preliminary data.</text>
</comment>
<name>A0A9Q3FL87_9BASI</name>
<evidence type="ECO:0000313" key="5">
    <source>
        <dbReference type="Proteomes" id="UP000765509"/>
    </source>
</evidence>
<keyword evidence="5" id="KW-1185">Reference proteome</keyword>
<feature type="domain" description="CCHC-type" evidence="3">
    <location>
        <begin position="59"/>
        <end position="73"/>
    </location>
</feature>
<proteinExistence type="predicted"/>
<dbReference type="Pfam" id="PF00098">
    <property type="entry name" value="zf-CCHC"/>
    <property type="match status" value="1"/>
</dbReference>
<dbReference type="GO" id="GO:0008270">
    <property type="term" value="F:zinc ion binding"/>
    <property type="evidence" value="ECO:0007669"/>
    <property type="project" value="UniProtKB-KW"/>
</dbReference>
<keyword evidence="2" id="KW-0862">Zinc</keyword>
<keyword evidence="2" id="KW-0863">Zinc-finger</keyword>
<sequence length="86" mass="9810">MHLSRINASTLQPKNTQQLFMPNPNPHQYQANMASKSISPISIQLEELKKQWLTPRNPCFYCGEAGHWAPECPARLKEENARMSSS</sequence>
<dbReference type="SMART" id="SM00343">
    <property type="entry name" value="ZnF_C2HC"/>
    <property type="match status" value="1"/>
</dbReference>
<dbReference type="GO" id="GO:0006397">
    <property type="term" value="P:mRNA processing"/>
    <property type="evidence" value="ECO:0007669"/>
    <property type="project" value="UniProtKB-KW"/>
</dbReference>
<organism evidence="4 5">
    <name type="scientific">Austropuccinia psidii MF-1</name>
    <dbReference type="NCBI Taxonomy" id="1389203"/>
    <lineage>
        <taxon>Eukaryota</taxon>
        <taxon>Fungi</taxon>
        <taxon>Dikarya</taxon>
        <taxon>Basidiomycota</taxon>
        <taxon>Pucciniomycotina</taxon>
        <taxon>Pucciniomycetes</taxon>
        <taxon>Pucciniales</taxon>
        <taxon>Sphaerophragmiaceae</taxon>
        <taxon>Austropuccinia</taxon>
    </lineage>
</organism>
<evidence type="ECO:0000313" key="4">
    <source>
        <dbReference type="EMBL" id="MBW0540889.1"/>
    </source>
</evidence>
<evidence type="ECO:0000256" key="2">
    <source>
        <dbReference type="PROSITE-ProRule" id="PRU00047"/>
    </source>
</evidence>
<evidence type="ECO:0000256" key="1">
    <source>
        <dbReference type="ARBA" id="ARBA00022664"/>
    </source>
</evidence>
<dbReference type="SUPFAM" id="SSF57756">
    <property type="entry name" value="Retrovirus zinc finger-like domains"/>
    <property type="match status" value="1"/>
</dbReference>
<protein>
    <recommendedName>
        <fullName evidence="3">CCHC-type domain-containing protein</fullName>
    </recommendedName>
</protein>
<gene>
    <name evidence="4" type="ORF">O181_080604</name>
</gene>
<dbReference type="EMBL" id="AVOT02045563">
    <property type="protein sequence ID" value="MBW0540889.1"/>
    <property type="molecule type" value="Genomic_DNA"/>
</dbReference>
<evidence type="ECO:0000259" key="3">
    <source>
        <dbReference type="PROSITE" id="PS50158"/>
    </source>
</evidence>
<keyword evidence="1" id="KW-0507">mRNA processing</keyword>
<dbReference type="PROSITE" id="PS50158">
    <property type="entry name" value="ZF_CCHC"/>
    <property type="match status" value="1"/>
</dbReference>
<reference evidence="4" key="1">
    <citation type="submission" date="2021-03" db="EMBL/GenBank/DDBJ databases">
        <title>Draft genome sequence of rust myrtle Austropuccinia psidii MF-1, a brazilian biotype.</title>
        <authorList>
            <person name="Quecine M.C."/>
            <person name="Pachon D.M.R."/>
            <person name="Bonatelli M.L."/>
            <person name="Correr F.H."/>
            <person name="Franceschini L.M."/>
            <person name="Leite T.F."/>
            <person name="Margarido G.R.A."/>
            <person name="Almeida C.A."/>
            <person name="Ferrarezi J.A."/>
            <person name="Labate C.A."/>
        </authorList>
    </citation>
    <scope>NUCLEOTIDE SEQUENCE</scope>
    <source>
        <strain evidence="4">MF-1</strain>
    </source>
</reference>
<dbReference type="InterPro" id="IPR001878">
    <property type="entry name" value="Znf_CCHC"/>
</dbReference>
<dbReference type="GO" id="GO:0003676">
    <property type="term" value="F:nucleic acid binding"/>
    <property type="evidence" value="ECO:0007669"/>
    <property type="project" value="InterPro"/>
</dbReference>
<dbReference type="InterPro" id="IPR036875">
    <property type="entry name" value="Znf_CCHC_sf"/>
</dbReference>
<dbReference type="Gene3D" id="4.10.60.10">
    <property type="entry name" value="Zinc finger, CCHC-type"/>
    <property type="match status" value="1"/>
</dbReference>